<keyword evidence="3" id="KW-1185">Reference proteome</keyword>
<organism evidence="2 3">
    <name type="scientific">Cirrhinus mrigala</name>
    <name type="common">Mrigala</name>
    <dbReference type="NCBI Taxonomy" id="683832"/>
    <lineage>
        <taxon>Eukaryota</taxon>
        <taxon>Metazoa</taxon>
        <taxon>Chordata</taxon>
        <taxon>Craniata</taxon>
        <taxon>Vertebrata</taxon>
        <taxon>Euteleostomi</taxon>
        <taxon>Actinopterygii</taxon>
        <taxon>Neopterygii</taxon>
        <taxon>Teleostei</taxon>
        <taxon>Ostariophysi</taxon>
        <taxon>Cypriniformes</taxon>
        <taxon>Cyprinidae</taxon>
        <taxon>Labeoninae</taxon>
        <taxon>Labeonini</taxon>
        <taxon>Cirrhinus</taxon>
    </lineage>
</organism>
<comment type="caution">
    <text evidence="2">The sequence shown here is derived from an EMBL/GenBank/DDBJ whole genome shotgun (WGS) entry which is preliminary data.</text>
</comment>
<dbReference type="InterPro" id="IPR011009">
    <property type="entry name" value="Kinase-like_dom_sf"/>
</dbReference>
<feature type="domain" description="Serine-threonine/tyrosine-protein kinase catalytic" evidence="1">
    <location>
        <begin position="2"/>
        <end position="53"/>
    </location>
</feature>
<evidence type="ECO:0000259" key="1">
    <source>
        <dbReference type="Pfam" id="PF07714"/>
    </source>
</evidence>
<accession>A0ABD0QUE1</accession>
<dbReference type="SUPFAM" id="SSF56112">
    <property type="entry name" value="Protein kinase-like (PK-like)"/>
    <property type="match status" value="1"/>
</dbReference>
<dbReference type="Proteomes" id="UP001529510">
    <property type="component" value="Unassembled WGS sequence"/>
</dbReference>
<dbReference type="Pfam" id="PF07714">
    <property type="entry name" value="PK_Tyr_Ser-Thr"/>
    <property type="match status" value="1"/>
</dbReference>
<evidence type="ECO:0000313" key="2">
    <source>
        <dbReference type="EMBL" id="KAL0189658.1"/>
    </source>
</evidence>
<dbReference type="Gene3D" id="1.10.510.10">
    <property type="entry name" value="Transferase(Phosphotransferase) domain 1"/>
    <property type="match status" value="1"/>
</dbReference>
<gene>
    <name evidence="2" type="ORF">M9458_016757</name>
</gene>
<proteinExistence type="predicted"/>
<feature type="non-terminal residue" evidence="2">
    <location>
        <position position="53"/>
    </location>
</feature>
<protein>
    <recommendedName>
        <fullName evidence="1">Serine-threonine/tyrosine-protein kinase catalytic domain-containing protein</fullName>
    </recommendedName>
</protein>
<dbReference type="EMBL" id="JAMKFB020000007">
    <property type="protein sequence ID" value="KAL0189658.1"/>
    <property type="molecule type" value="Genomic_DNA"/>
</dbReference>
<sequence>MFSYGMVLYELLSGRRPCMGQHQLQIAKKLPEEVQFHCLQTLMQECWDTKPEK</sequence>
<dbReference type="InterPro" id="IPR001245">
    <property type="entry name" value="Ser-Thr/Tyr_kinase_cat_dom"/>
</dbReference>
<dbReference type="AlphaFoldDB" id="A0ABD0QUE1"/>
<reference evidence="2 3" key="1">
    <citation type="submission" date="2024-05" db="EMBL/GenBank/DDBJ databases">
        <title>Genome sequencing and assembly of Indian major carp, Cirrhinus mrigala (Hamilton, 1822).</title>
        <authorList>
            <person name="Mohindra V."/>
            <person name="Chowdhury L.M."/>
            <person name="Lal K."/>
            <person name="Jena J.K."/>
        </authorList>
    </citation>
    <scope>NUCLEOTIDE SEQUENCE [LARGE SCALE GENOMIC DNA]</scope>
    <source>
        <strain evidence="2">CM1030</strain>
        <tissue evidence="2">Blood</tissue>
    </source>
</reference>
<evidence type="ECO:0000313" key="3">
    <source>
        <dbReference type="Proteomes" id="UP001529510"/>
    </source>
</evidence>
<name>A0ABD0QUE1_CIRMR</name>